<dbReference type="SUPFAM" id="SSF52540">
    <property type="entry name" value="P-loop containing nucleoside triphosphate hydrolases"/>
    <property type="match status" value="1"/>
</dbReference>
<accession>A0AAV9IZ57</accession>
<dbReference type="PANTHER" id="PTHR10763:SF23">
    <property type="entry name" value="ORIGIN RECOGNITION COMPLEX SUBUNIT 1"/>
    <property type="match status" value="1"/>
</dbReference>
<dbReference type="EMBL" id="JANCYW010000013">
    <property type="protein sequence ID" value="KAK4537628.1"/>
    <property type="molecule type" value="Genomic_DNA"/>
</dbReference>
<evidence type="ECO:0000259" key="7">
    <source>
        <dbReference type="PROSITE" id="PS51038"/>
    </source>
</evidence>
<dbReference type="InterPro" id="IPR001025">
    <property type="entry name" value="BAH_dom"/>
</dbReference>
<comment type="similarity">
    <text evidence="5">Belongs to the ORC1 family.</text>
</comment>
<feature type="region of interest" description="Disordered" evidence="6">
    <location>
        <begin position="219"/>
        <end position="343"/>
    </location>
</feature>
<evidence type="ECO:0000256" key="4">
    <source>
        <dbReference type="ARBA" id="ARBA00023242"/>
    </source>
</evidence>
<protein>
    <recommendedName>
        <fullName evidence="5">Origin recognition complex subunit 1</fullName>
    </recommendedName>
</protein>
<feature type="compositionally biased region" description="Gly residues" evidence="6">
    <location>
        <begin position="32"/>
        <end position="41"/>
    </location>
</feature>
<dbReference type="SMART" id="SM00439">
    <property type="entry name" value="BAH"/>
    <property type="match status" value="1"/>
</dbReference>
<dbReference type="Pfam" id="PF01426">
    <property type="entry name" value="BAH"/>
    <property type="match status" value="1"/>
</dbReference>
<comment type="caution">
    <text evidence="8">The sequence shown here is derived from an EMBL/GenBank/DDBJ whole genome shotgun (WGS) entry which is preliminary data.</text>
</comment>
<name>A0AAV9IZ57_CYACA</name>
<feature type="region of interest" description="Disordered" evidence="6">
    <location>
        <begin position="1"/>
        <end position="20"/>
    </location>
</feature>
<feature type="compositionally biased region" description="Basic residues" evidence="6">
    <location>
        <begin position="289"/>
        <end position="307"/>
    </location>
</feature>
<sequence>MRRKSQKRQEGRPDFDEAEECTEHQYTLIGAAGTGGEGVGRGPAIRVTRSGREGKQEGCPVGASTFYVREGDFCLLRAPVESELEEWAGAPESSATSTNTSDLSSPTSLLQRLSEWRRHWVAQVVRIHRTSVGQGIRILVKWFYRPEDLYHWHESAGACELFESEHFDENDGECIVGRCEVLDEAAWCRRWAEALREPQGVQQPFYRCRERYDFSTGRFSAARWQQQPPRKRERRSGRVGEAVDESDDVSHGGSDVAAIDAESDSDAGERQRRPGTDTDAPWRPPTVRRVQRQHTHSAFTRRGRRRATSASRVGRDGAAMQFPAPQTVPRRRPSSFTADTSPALPCRENELHTVRSFLESALRGAGARAMYISGVPGTGKTAVVKQVLHQMEQLRDAGKLPHFHFVEINGMALAEPAGAYTLLYEALRGQSAQSGASGSAISPDGVAPTAAAQALDRRFRHAGVGSSTAPTSTTFVLLDEMDAMLTSAAAPAASQKVLYDFLDWPTRPHSGLAVIGIANTLDLPERLLPRIASRLGMNRLTFRPYDKDQLRTILQCRLGELHSGDEAPPLPPFHPDAIELCARKVAAISGDVRRALSICQLARDAVLRAHASSKTALGTSAPRVVTARDIDAAVAEMAATGTAQAIAQCSDVEKALLASAALCSRHATASSAGDFVWQQLLHRYTAAMQRLTDTADALPQNAWRVQQVLARLLSTNLLSETCLPLAAGLSSARPRAACHAADRTYALNVPFDDVVFALRDTALIDMLSV</sequence>
<dbReference type="PROSITE" id="PS51038">
    <property type="entry name" value="BAH"/>
    <property type="match status" value="1"/>
</dbReference>
<dbReference type="Gene3D" id="3.40.50.300">
    <property type="entry name" value="P-loop containing nucleotide triphosphate hydrolases"/>
    <property type="match status" value="1"/>
</dbReference>
<evidence type="ECO:0000313" key="8">
    <source>
        <dbReference type="EMBL" id="KAK4537628.1"/>
    </source>
</evidence>
<proteinExistence type="inferred from homology"/>
<dbReference type="InterPro" id="IPR050311">
    <property type="entry name" value="ORC1/CDC6"/>
</dbReference>
<feature type="domain" description="BAH" evidence="7">
    <location>
        <begin position="101"/>
        <end position="223"/>
    </location>
</feature>
<dbReference type="GO" id="GO:0003688">
    <property type="term" value="F:DNA replication origin binding"/>
    <property type="evidence" value="ECO:0007669"/>
    <property type="project" value="TreeGrafter"/>
</dbReference>
<comment type="subunit">
    <text evidence="5">ORC is composed of six subunits.</text>
</comment>
<dbReference type="InterPro" id="IPR041664">
    <property type="entry name" value="AAA_16"/>
</dbReference>
<dbReference type="GO" id="GO:0003682">
    <property type="term" value="F:chromatin binding"/>
    <property type="evidence" value="ECO:0007669"/>
    <property type="project" value="InterPro"/>
</dbReference>
<feature type="compositionally biased region" description="Basic and acidic residues" evidence="6">
    <location>
        <begin position="267"/>
        <end position="276"/>
    </location>
</feature>
<dbReference type="GO" id="GO:0006270">
    <property type="term" value="P:DNA replication initiation"/>
    <property type="evidence" value="ECO:0007669"/>
    <property type="project" value="TreeGrafter"/>
</dbReference>
<dbReference type="InterPro" id="IPR027417">
    <property type="entry name" value="P-loop_NTPase"/>
</dbReference>
<evidence type="ECO:0000256" key="5">
    <source>
        <dbReference type="RuleBase" id="RU365058"/>
    </source>
</evidence>
<dbReference type="Gene3D" id="1.10.8.60">
    <property type="match status" value="1"/>
</dbReference>
<keyword evidence="5" id="KW-0547">Nucleotide-binding</keyword>
<feature type="region of interest" description="Disordered" evidence="6">
    <location>
        <begin position="29"/>
        <end position="57"/>
    </location>
</feature>
<keyword evidence="2 5" id="KW-0235">DNA replication</keyword>
<dbReference type="GO" id="GO:0005664">
    <property type="term" value="C:nuclear origin of replication recognition complex"/>
    <property type="evidence" value="ECO:0007669"/>
    <property type="project" value="TreeGrafter"/>
</dbReference>
<evidence type="ECO:0000256" key="2">
    <source>
        <dbReference type="ARBA" id="ARBA00022705"/>
    </source>
</evidence>
<evidence type="ECO:0000256" key="6">
    <source>
        <dbReference type="SAM" id="MobiDB-lite"/>
    </source>
</evidence>
<dbReference type="Pfam" id="PF17872">
    <property type="entry name" value="AAA_lid_10"/>
    <property type="match status" value="1"/>
</dbReference>
<dbReference type="Pfam" id="PF13191">
    <property type="entry name" value="AAA_16"/>
    <property type="match status" value="1"/>
</dbReference>
<dbReference type="SMART" id="SM00382">
    <property type="entry name" value="AAA"/>
    <property type="match status" value="1"/>
</dbReference>
<gene>
    <name evidence="8" type="ORF">CDCA_CDCA13G3653</name>
</gene>
<dbReference type="AlphaFoldDB" id="A0AAV9IZ57"/>
<dbReference type="Gene3D" id="2.30.30.490">
    <property type="match status" value="1"/>
</dbReference>
<comment type="function">
    <text evidence="5">Component of the origin recognition complex (ORC) that binds origins of replication. DNA-binding is ATP-dependent, however specific DNA sequences that define origins of replication have not been identified so far. ORC is required to assemble the pre-replication complex necessary to initiate DNA replication.</text>
</comment>
<dbReference type="PANTHER" id="PTHR10763">
    <property type="entry name" value="CELL DIVISION CONTROL PROTEIN 6-RELATED"/>
    <property type="match status" value="1"/>
</dbReference>
<keyword evidence="9" id="KW-1185">Reference proteome</keyword>
<evidence type="ECO:0000256" key="3">
    <source>
        <dbReference type="ARBA" id="ARBA00023125"/>
    </source>
</evidence>
<keyword evidence="4 5" id="KW-0539">Nucleus</keyword>
<dbReference type="GO" id="GO:0033314">
    <property type="term" value="P:mitotic DNA replication checkpoint signaling"/>
    <property type="evidence" value="ECO:0007669"/>
    <property type="project" value="TreeGrafter"/>
</dbReference>
<dbReference type="InterPro" id="IPR003593">
    <property type="entry name" value="AAA+_ATPase"/>
</dbReference>
<organism evidence="8 9">
    <name type="scientific">Cyanidium caldarium</name>
    <name type="common">Red alga</name>
    <dbReference type="NCBI Taxonomy" id="2771"/>
    <lineage>
        <taxon>Eukaryota</taxon>
        <taxon>Rhodophyta</taxon>
        <taxon>Bangiophyceae</taxon>
        <taxon>Cyanidiales</taxon>
        <taxon>Cyanidiaceae</taxon>
        <taxon>Cyanidium</taxon>
    </lineage>
</organism>
<dbReference type="InterPro" id="IPR041083">
    <property type="entry name" value="AAA_lid_10"/>
</dbReference>
<comment type="subcellular location">
    <subcellularLocation>
        <location evidence="1 5">Nucleus</location>
    </subcellularLocation>
</comment>
<keyword evidence="5" id="KW-0067">ATP-binding</keyword>
<dbReference type="CDD" id="cd00009">
    <property type="entry name" value="AAA"/>
    <property type="match status" value="1"/>
</dbReference>
<dbReference type="GO" id="GO:0005524">
    <property type="term" value="F:ATP binding"/>
    <property type="evidence" value="ECO:0007669"/>
    <property type="project" value="UniProtKB-KW"/>
</dbReference>
<evidence type="ECO:0000256" key="1">
    <source>
        <dbReference type="ARBA" id="ARBA00004123"/>
    </source>
</evidence>
<keyword evidence="3 5" id="KW-0238">DNA-binding</keyword>
<evidence type="ECO:0000313" key="9">
    <source>
        <dbReference type="Proteomes" id="UP001301350"/>
    </source>
</evidence>
<dbReference type="Proteomes" id="UP001301350">
    <property type="component" value="Unassembled WGS sequence"/>
</dbReference>
<dbReference type="InterPro" id="IPR043151">
    <property type="entry name" value="BAH_sf"/>
</dbReference>
<reference evidence="8 9" key="1">
    <citation type="submission" date="2022-07" db="EMBL/GenBank/DDBJ databases">
        <title>Genome-wide signatures of adaptation to extreme environments.</title>
        <authorList>
            <person name="Cho C.H."/>
            <person name="Yoon H.S."/>
        </authorList>
    </citation>
    <scope>NUCLEOTIDE SEQUENCE [LARGE SCALE GENOMIC DNA]</scope>
    <source>
        <strain evidence="8 9">DBV 063 E5</strain>
    </source>
</reference>